<dbReference type="STRING" id="405948.SACE_5671"/>
<sequence>MITLLLAMLLTATAAPALAQARDGARCASTLDCTASELESLPLRERLVFIRALQDRVAAEHVPGFRHWRNIEGLLTFFSEKGMGARGSWVSHVDSGDLEGIERGTAIALGVSDDDFGNPGAPLWADYLNRMRRGELTDRSVHDQAWSQAEQVSTDHGRRLAERAGVSPARMEWNLFQFAQLYRWMMRNPQTALILLDEHIAGPLGIPFVPADFLRWLTDVTTPVPVYRGAHAAYDISLPNPVGAPVSMLELLLAYAPELVRVYREETGAV</sequence>
<evidence type="ECO:0008006" key="4">
    <source>
        <dbReference type="Google" id="ProtNLM"/>
    </source>
</evidence>
<protein>
    <recommendedName>
        <fullName evidence="4">Secreted protein</fullName>
    </recommendedName>
</protein>
<proteinExistence type="predicted"/>
<gene>
    <name evidence="2" type="ordered locus">SACE_5671</name>
</gene>
<evidence type="ECO:0000313" key="2">
    <source>
        <dbReference type="EMBL" id="CAM04857.1"/>
    </source>
</evidence>
<feature type="signal peptide" evidence="1">
    <location>
        <begin position="1"/>
        <end position="19"/>
    </location>
</feature>
<evidence type="ECO:0000313" key="3">
    <source>
        <dbReference type="Proteomes" id="UP000006728"/>
    </source>
</evidence>
<dbReference type="HOGENOM" id="CLU_1014835_0_0_11"/>
<dbReference type="Proteomes" id="UP000006728">
    <property type="component" value="Chromosome"/>
</dbReference>
<keyword evidence="3" id="KW-1185">Reference proteome</keyword>
<name>A4FLD2_SACEN</name>
<organism evidence="2 3">
    <name type="scientific">Saccharopolyspora erythraea (strain ATCC 11635 / DSM 40517 / JCM 4748 / NBRC 13426 / NCIMB 8594 / NRRL 2338)</name>
    <dbReference type="NCBI Taxonomy" id="405948"/>
    <lineage>
        <taxon>Bacteria</taxon>
        <taxon>Bacillati</taxon>
        <taxon>Actinomycetota</taxon>
        <taxon>Actinomycetes</taxon>
        <taxon>Pseudonocardiales</taxon>
        <taxon>Pseudonocardiaceae</taxon>
        <taxon>Saccharopolyspora</taxon>
    </lineage>
</organism>
<dbReference type="AlphaFoldDB" id="A4FLD2"/>
<reference evidence="2 3" key="1">
    <citation type="journal article" date="2007" name="Nat. Biotechnol.">
        <title>Complete genome sequence of the erythromycin-producing bacterium Saccharopolyspora erythraea NRRL23338.</title>
        <authorList>
            <person name="Oliynyk M."/>
            <person name="Samborskyy M."/>
            <person name="Lester J.B."/>
            <person name="Mironenko T."/>
            <person name="Scott N."/>
            <person name="Dickens S."/>
            <person name="Haydock S.F."/>
            <person name="Leadlay P.F."/>
        </authorList>
    </citation>
    <scope>NUCLEOTIDE SEQUENCE [LARGE SCALE GENOMIC DNA]</scope>
    <source>
        <strain evidence="3">ATCC 11635 / DSM 40517 / JCM 4748 / NBRC 13426 / NCIMB 8594 / NRRL 2338</strain>
    </source>
</reference>
<keyword evidence="1" id="KW-0732">Signal</keyword>
<accession>A4FLD2</accession>
<dbReference type="EMBL" id="AM420293">
    <property type="protein sequence ID" value="CAM04857.1"/>
    <property type="molecule type" value="Genomic_DNA"/>
</dbReference>
<dbReference type="KEGG" id="sen:SACE_5671"/>
<feature type="chain" id="PRO_5039008924" description="Secreted protein" evidence="1">
    <location>
        <begin position="20"/>
        <end position="270"/>
    </location>
</feature>
<evidence type="ECO:0000256" key="1">
    <source>
        <dbReference type="SAM" id="SignalP"/>
    </source>
</evidence>
<dbReference type="eggNOG" id="ENOG5031J46">
    <property type="taxonomic scope" value="Bacteria"/>
</dbReference>